<evidence type="ECO:0000313" key="2">
    <source>
        <dbReference type="EMBL" id="CAB57714.1"/>
    </source>
</evidence>
<reference evidence="2" key="1">
    <citation type="journal article" date="2000" name="Genome">
        <title>Gene content and organization of a 281-kbp contig from the genome of the extremely thermophilic archaeon, Sulfolobus solfataricus P2.</title>
        <authorList>
            <person name="Charlebois R.L."/>
            <person name="Singh R.K."/>
            <person name="Chan-Weiher C.C.-Y."/>
            <person name="Allard G."/>
            <person name="Chow C."/>
            <person name="Confalonieri F."/>
            <person name="Curtis B."/>
            <person name="Duguet M."/>
            <person name="Erauso G."/>
            <person name="Faguy D."/>
            <person name="Gaasterland T."/>
            <person name="Garrett R.A."/>
            <person name="Gordon P."/>
            <person name="Jeffries A.C."/>
            <person name="Kozera C."/>
            <person name="Kushwaha N."/>
            <person name="Lafleur E."/>
            <person name="Medina N."/>
            <person name="Peng X."/>
            <person name="Penny S.L."/>
            <person name="She Q."/>
            <person name="St Jean A."/>
            <person name="van der Oost J."/>
            <person name="Young F."/>
            <person name="Zivanovic Y."/>
            <person name="Doolittle W.F."/>
            <person name="Ragan M.A."/>
            <person name="Sensen C.W."/>
        </authorList>
    </citation>
    <scope>NUCLEOTIDE SEQUENCE</scope>
    <source>
        <strain evidence="2">P2</strain>
    </source>
</reference>
<dbReference type="Proteomes" id="UP000076770">
    <property type="component" value="Chromosome i"/>
</dbReference>
<name>Q9UWY9_SACSO</name>
<keyword evidence="1" id="KW-1133">Transmembrane helix</keyword>
<protein>
    <submittedName>
        <fullName evidence="2">Uncharacterized protein ORF-c21_013</fullName>
    </submittedName>
</protein>
<evidence type="ECO:0000313" key="4">
    <source>
        <dbReference type="Proteomes" id="UP000076770"/>
    </source>
</evidence>
<feature type="transmembrane region" description="Helical" evidence="1">
    <location>
        <begin position="18"/>
        <end position="37"/>
    </location>
</feature>
<keyword evidence="1" id="KW-0472">Membrane</keyword>
<evidence type="ECO:0000256" key="1">
    <source>
        <dbReference type="SAM" id="Phobius"/>
    </source>
</evidence>
<accession>Q9UWY9</accession>
<feature type="transmembrane region" description="Helical" evidence="1">
    <location>
        <begin position="57"/>
        <end position="75"/>
    </location>
</feature>
<organism evidence="2">
    <name type="scientific">Saccharolobus solfataricus</name>
    <name type="common">Sulfolobus solfataricus</name>
    <dbReference type="NCBI Taxonomy" id="2287"/>
    <lineage>
        <taxon>Archaea</taxon>
        <taxon>Thermoproteota</taxon>
        <taxon>Thermoprotei</taxon>
        <taxon>Sulfolobales</taxon>
        <taxon>Sulfolobaceae</taxon>
        <taxon>Saccharolobus</taxon>
    </lineage>
</organism>
<dbReference type="AlphaFoldDB" id="Q9UWY9"/>
<evidence type="ECO:0000313" key="3">
    <source>
        <dbReference type="EMBL" id="SAI84137.1"/>
    </source>
</evidence>
<keyword evidence="1" id="KW-0812">Transmembrane</keyword>
<dbReference type="EMBL" id="Y18930">
    <property type="protein sequence ID" value="CAB57714.1"/>
    <property type="molecule type" value="Genomic_DNA"/>
</dbReference>
<gene>
    <name evidence="2" type="primary">ORF-c21_013</name>
    <name evidence="3" type="ORF">SSOP1_0582</name>
</gene>
<sequence length="114" mass="12454">MVVELPLLASYNYHKSSFIFPSIILLPLTTSSMLWIAHPSSSSIFLISSKLRLVPSIIIINPIVSTSISVTLMFTPSTPSNFEILSAKSTIDVPLIGFRTSKTSLLIATAHQIH</sequence>
<reference evidence="4" key="2">
    <citation type="submission" date="2016-04" db="EMBL/GenBank/DDBJ databases">
        <authorList>
            <person name="Shah S.A."/>
            <person name="Garrett R.A."/>
        </authorList>
    </citation>
    <scope>NUCLEOTIDE SEQUENCE [LARGE SCALE GENOMIC DNA]</scope>
    <source>
        <strain evidence="4">ATCC 35091 / DSM 1616 / JCM 8930 / NBRC 15331 / P1</strain>
    </source>
</reference>
<reference evidence="3" key="3">
    <citation type="submission" date="2016-04" db="EMBL/GenBank/DDBJ databases">
        <authorList>
            <person name="Evans L.H."/>
            <person name="Alamgir A."/>
            <person name="Owens N."/>
            <person name="Weber N.D."/>
            <person name="Virtaneva K."/>
            <person name="Barbian K."/>
            <person name="Babar A."/>
            <person name="Rosenke K."/>
        </authorList>
    </citation>
    <scope>NUCLEOTIDE SEQUENCE</scope>
    <source>
        <strain evidence="3">P1</strain>
    </source>
</reference>
<proteinExistence type="predicted"/>
<dbReference type="EMBL" id="LT549890">
    <property type="protein sequence ID" value="SAI84137.1"/>
    <property type="molecule type" value="Genomic_DNA"/>
</dbReference>